<dbReference type="SMART" id="SM00422">
    <property type="entry name" value="HTH_MERR"/>
    <property type="match status" value="1"/>
</dbReference>
<sequence>MKKMTRGQLAKQTGLTTAAIRFYEDEGLLPQPERSESGYRLYGDEYLTMIKFIQDTKALGYPLSRIGDTLRKLSGGPELAVDAIRELVRGQIIGIERQERHLAEVKLNLSRLLTEYDDEAVREYMRSFRREPEAD</sequence>
<reference evidence="6" key="1">
    <citation type="journal article" date="2019" name="Int. J. Syst. Evol. Microbiol.">
        <title>The Global Catalogue of Microorganisms (GCM) 10K type strain sequencing project: providing services to taxonomists for standard genome sequencing and annotation.</title>
        <authorList>
            <consortium name="The Broad Institute Genomics Platform"/>
            <consortium name="The Broad Institute Genome Sequencing Center for Infectious Disease"/>
            <person name="Wu L."/>
            <person name="Ma J."/>
        </authorList>
    </citation>
    <scope>NUCLEOTIDE SEQUENCE [LARGE SCALE GENOMIC DNA]</scope>
    <source>
        <strain evidence="6">CCM 8702</strain>
    </source>
</reference>
<organism evidence="5 6">
    <name type="scientific">Saccharibacillus endophyticus</name>
    <dbReference type="NCBI Taxonomy" id="2060666"/>
    <lineage>
        <taxon>Bacteria</taxon>
        <taxon>Bacillati</taxon>
        <taxon>Bacillota</taxon>
        <taxon>Bacilli</taxon>
        <taxon>Bacillales</taxon>
        <taxon>Paenibacillaceae</taxon>
        <taxon>Saccharibacillus</taxon>
    </lineage>
</organism>
<dbReference type="PRINTS" id="PR00040">
    <property type="entry name" value="HTHMERR"/>
</dbReference>
<dbReference type="Gene3D" id="1.10.1660.10">
    <property type="match status" value="1"/>
</dbReference>
<dbReference type="PANTHER" id="PTHR30204:SF94">
    <property type="entry name" value="HEAVY METAL-DEPENDENT TRANSCRIPTIONAL REGULATOR HI_0293-RELATED"/>
    <property type="match status" value="1"/>
</dbReference>
<dbReference type="EMBL" id="BMDD01000003">
    <property type="protein sequence ID" value="GGH78543.1"/>
    <property type="molecule type" value="Genomic_DNA"/>
</dbReference>
<evidence type="ECO:0000313" key="5">
    <source>
        <dbReference type="EMBL" id="GGH78543.1"/>
    </source>
</evidence>
<evidence type="ECO:0000259" key="4">
    <source>
        <dbReference type="PROSITE" id="PS50937"/>
    </source>
</evidence>
<name>A0ABQ1ZV69_9BACL</name>
<keyword evidence="6" id="KW-1185">Reference proteome</keyword>
<evidence type="ECO:0000256" key="2">
    <source>
        <dbReference type="ARBA" id="ARBA00023125"/>
    </source>
</evidence>
<dbReference type="Pfam" id="PF13411">
    <property type="entry name" value="MerR_1"/>
    <property type="match status" value="1"/>
</dbReference>
<proteinExistence type="predicted"/>
<dbReference type="SUPFAM" id="SSF46955">
    <property type="entry name" value="Putative DNA-binding domain"/>
    <property type="match status" value="1"/>
</dbReference>
<keyword evidence="1" id="KW-0805">Transcription regulation</keyword>
<evidence type="ECO:0000256" key="1">
    <source>
        <dbReference type="ARBA" id="ARBA00023015"/>
    </source>
</evidence>
<accession>A0ABQ1ZV69</accession>
<gene>
    <name evidence="5" type="ORF">GCM10007362_23960</name>
</gene>
<feature type="domain" description="HTH merR-type" evidence="4">
    <location>
        <begin position="3"/>
        <end position="72"/>
    </location>
</feature>
<evidence type="ECO:0000256" key="3">
    <source>
        <dbReference type="ARBA" id="ARBA00023163"/>
    </source>
</evidence>
<comment type="caution">
    <text evidence="5">The sequence shown here is derived from an EMBL/GenBank/DDBJ whole genome shotgun (WGS) entry which is preliminary data.</text>
</comment>
<dbReference type="InterPro" id="IPR000551">
    <property type="entry name" value="MerR-type_HTH_dom"/>
</dbReference>
<keyword evidence="2" id="KW-0238">DNA-binding</keyword>
<keyword evidence="3" id="KW-0804">Transcription</keyword>
<dbReference type="InterPro" id="IPR047057">
    <property type="entry name" value="MerR_fam"/>
</dbReference>
<protein>
    <recommendedName>
        <fullName evidence="4">HTH merR-type domain-containing protein</fullName>
    </recommendedName>
</protein>
<dbReference type="PROSITE" id="PS00552">
    <property type="entry name" value="HTH_MERR_1"/>
    <property type="match status" value="1"/>
</dbReference>
<evidence type="ECO:0000313" key="6">
    <source>
        <dbReference type="Proteomes" id="UP000605427"/>
    </source>
</evidence>
<dbReference type="PROSITE" id="PS50937">
    <property type="entry name" value="HTH_MERR_2"/>
    <property type="match status" value="1"/>
</dbReference>
<dbReference type="InterPro" id="IPR009061">
    <property type="entry name" value="DNA-bd_dom_put_sf"/>
</dbReference>
<dbReference type="RefSeq" id="WP_172243584.1">
    <property type="nucleotide sequence ID" value="NZ_BMDD01000003.1"/>
</dbReference>
<dbReference type="PANTHER" id="PTHR30204">
    <property type="entry name" value="REDOX-CYCLING DRUG-SENSING TRANSCRIPTIONAL ACTIVATOR SOXR"/>
    <property type="match status" value="1"/>
</dbReference>
<dbReference type="Proteomes" id="UP000605427">
    <property type="component" value="Unassembled WGS sequence"/>
</dbReference>